<sequence>MSHAMIWDDETRCASSMRSERMEHGNKFAFVNFSNGYHLNSSDQIRVIRQHAMKDVGKSRRKPTTKANFDLAKKLYQFQPTWWLPRRWATLSNFSSHVKLPIGVQLESDARGRQLLSDVFRDGENGGAQIHLRDAWFTLGMRYASTMFQILANSALHETIMRSGACKAAETYDSMRFHVKALSSLQVTLQATGKRDLEYAISAITGLLVYEELCGNRDMWIIHHQGLQHLVNRAGGIDALEQNEELRITISWCELRGACVFDHPPSYPSPRQWEKFSVLPLSSTNARTHIDHVTRIWNDSSQVQHREWLHAYEIVAIFSFDAFSLPQHQSPDPSIHSRDGCGAWVNPVAHTFLSRRPPADPACAGSLMQEACRLGMLLYLNHVRRFLGIMPSYTGTLASRLKDHLLVNYEYLMSDWIGDAWILQIWMLYMAGFGLQGEPDEAWFFRALGMFLKRHGISDWSDVMQLLKSVLWFEEVFDRPSDERVQNGSMWWIT</sequence>
<dbReference type="AlphaFoldDB" id="A0A2P4ZQT9"/>
<keyword evidence="3" id="KW-1185">Reference proteome</keyword>
<comment type="caution">
    <text evidence="2">The sequence shown here is derived from an EMBL/GenBank/DDBJ whole genome shotgun (WGS) entry which is preliminary data.</text>
</comment>
<dbReference type="STRING" id="398673.A0A2P4ZQT9"/>
<dbReference type="Pfam" id="PF11951">
    <property type="entry name" value="Fungal_trans_2"/>
    <property type="match status" value="1"/>
</dbReference>
<reference evidence="2 3" key="1">
    <citation type="journal article" date="2016" name="Genome Announc.">
        <title>Draft Whole-Genome Sequence of Trichoderma gamsii T6085, a Promising Biocontrol Agent of Fusarium Head Blight on Wheat.</title>
        <authorList>
            <person name="Baroncelli R."/>
            <person name="Zapparata A."/>
            <person name="Piaggeschi G."/>
            <person name="Sarrocco S."/>
            <person name="Vannacci G."/>
        </authorList>
    </citation>
    <scope>NUCLEOTIDE SEQUENCE [LARGE SCALE GENOMIC DNA]</scope>
    <source>
        <strain evidence="2 3">T6085</strain>
    </source>
</reference>
<evidence type="ECO:0000313" key="2">
    <source>
        <dbReference type="EMBL" id="PON26665.1"/>
    </source>
</evidence>
<name>A0A2P4ZQT9_9HYPO</name>
<dbReference type="Proteomes" id="UP000054821">
    <property type="component" value="Unassembled WGS sequence"/>
</dbReference>
<keyword evidence="1" id="KW-0539">Nucleus</keyword>
<dbReference type="GeneID" id="36347533"/>
<evidence type="ECO:0000256" key="1">
    <source>
        <dbReference type="ARBA" id="ARBA00023242"/>
    </source>
</evidence>
<dbReference type="PANTHER" id="PTHR37540">
    <property type="entry name" value="TRANSCRIPTION FACTOR (ACR-2), PUTATIVE-RELATED-RELATED"/>
    <property type="match status" value="1"/>
</dbReference>
<evidence type="ECO:0000313" key="3">
    <source>
        <dbReference type="Proteomes" id="UP000054821"/>
    </source>
</evidence>
<gene>
    <name evidence="2" type="ORF">TGAM01_v204675</name>
</gene>
<accession>A0A2P4ZQT9</accession>
<proteinExistence type="predicted"/>
<protein>
    <submittedName>
        <fullName evidence="2">Uncharacterized protein</fullName>
    </submittedName>
</protein>
<dbReference type="RefSeq" id="XP_024405825.1">
    <property type="nucleotide sequence ID" value="XM_024549485.1"/>
</dbReference>
<organism evidence="2 3">
    <name type="scientific">Trichoderma gamsii</name>
    <dbReference type="NCBI Taxonomy" id="398673"/>
    <lineage>
        <taxon>Eukaryota</taxon>
        <taxon>Fungi</taxon>
        <taxon>Dikarya</taxon>
        <taxon>Ascomycota</taxon>
        <taxon>Pezizomycotina</taxon>
        <taxon>Sordariomycetes</taxon>
        <taxon>Hypocreomycetidae</taxon>
        <taxon>Hypocreales</taxon>
        <taxon>Hypocreaceae</taxon>
        <taxon>Trichoderma</taxon>
    </lineage>
</organism>
<dbReference type="InterPro" id="IPR021858">
    <property type="entry name" value="Fun_TF"/>
</dbReference>
<dbReference type="EMBL" id="JPDN02000013">
    <property type="protein sequence ID" value="PON26665.1"/>
    <property type="molecule type" value="Genomic_DNA"/>
</dbReference>
<dbReference type="PANTHER" id="PTHR37540:SF5">
    <property type="entry name" value="TRANSCRIPTION FACTOR DOMAIN-CONTAINING PROTEIN"/>
    <property type="match status" value="1"/>
</dbReference>